<comment type="function">
    <text evidence="4">Part of the outer membrane protein assembly complex, which is involved in assembly and insertion of beta-barrel proteins into the outer membrane.</text>
</comment>
<dbReference type="NCBIfam" id="TIGR03300">
    <property type="entry name" value="assembly_YfgL"/>
    <property type="match status" value="1"/>
</dbReference>
<gene>
    <name evidence="4" type="primary">bamB</name>
    <name evidence="7" type="ORF">SAMN05216210_2572</name>
</gene>
<organism evidence="7 8">
    <name type="scientific">Halopseudomonas salegens</name>
    <dbReference type="NCBI Taxonomy" id="1434072"/>
    <lineage>
        <taxon>Bacteria</taxon>
        <taxon>Pseudomonadati</taxon>
        <taxon>Pseudomonadota</taxon>
        <taxon>Gammaproteobacteria</taxon>
        <taxon>Pseudomonadales</taxon>
        <taxon>Pseudomonadaceae</taxon>
        <taxon>Halopseudomonas</taxon>
    </lineage>
</organism>
<sequence length="380" mass="40434">MNFKYPALVMGLSTLVLAGCGSSGNTLPPAELEDFTAEVELERDWRRNVGSGQGRGFNRLQPSLDGITLYAADASGRVVAVDRDDGSVQWQARVDEPLTGAVGSGSGVVMLGTREGEVIVLDSNDGSEAWRAQMTSEVLAPPQTNGDVVVVQTQDDKVTALDITTGEQRWIYEASQSVLSVRGHAAPVATLRQVFAGMSGGRVVALEASSGLLQWDQRIAQPQGRSELERMVDIDGDLLLSGQNVYAASFQGNLAAIDGNSGELRWQRSASSHNGPAAGFGQVYLSRADGTVEAFDQNSGASAWSNDSLARRQLTAPTTFSSYVAVADFEGYVHLLAQTDGRLVARTRVDRKGVRAAPIAVGDRLFVYGNSGNLVALRIE</sequence>
<evidence type="ECO:0000259" key="6">
    <source>
        <dbReference type="Pfam" id="PF13360"/>
    </source>
</evidence>
<comment type="similarity">
    <text evidence="4">Belongs to the BamB family.</text>
</comment>
<feature type="chain" id="PRO_5009355808" description="Outer membrane protein assembly factor BamB" evidence="5">
    <location>
        <begin position="19"/>
        <end position="380"/>
    </location>
</feature>
<comment type="subunit">
    <text evidence="4">Part of the Bam complex.</text>
</comment>
<keyword evidence="4" id="KW-0564">Palmitate</keyword>
<protein>
    <recommendedName>
        <fullName evidence="4">Outer membrane protein assembly factor BamB</fullName>
    </recommendedName>
</protein>
<dbReference type="PROSITE" id="PS51257">
    <property type="entry name" value="PROKAR_LIPOPROTEIN"/>
    <property type="match status" value="1"/>
</dbReference>
<dbReference type="AlphaFoldDB" id="A0A1H2GVA9"/>
<dbReference type="InterPro" id="IPR018391">
    <property type="entry name" value="PQQ_b-propeller_rpt"/>
</dbReference>
<dbReference type="InterPro" id="IPR015943">
    <property type="entry name" value="WD40/YVTN_repeat-like_dom_sf"/>
</dbReference>
<keyword evidence="8" id="KW-1185">Reference proteome</keyword>
<dbReference type="SMART" id="SM00564">
    <property type="entry name" value="PQQ"/>
    <property type="match status" value="6"/>
</dbReference>
<accession>A0A1H2GVA9</accession>
<evidence type="ECO:0000313" key="8">
    <source>
        <dbReference type="Proteomes" id="UP000243924"/>
    </source>
</evidence>
<evidence type="ECO:0000256" key="1">
    <source>
        <dbReference type="ARBA" id="ARBA00022729"/>
    </source>
</evidence>
<dbReference type="EMBL" id="LT629787">
    <property type="protein sequence ID" value="SDU23503.1"/>
    <property type="molecule type" value="Genomic_DNA"/>
</dbReference>
<evidence type="ECO:0000256" key="3">
    <source>
        <dbReference type="ARBA" id="ARBA00023237"/>
    </source>
</evidence>
<name>A0A1H2GVA9_9GAMM</name>
<evidence type="ECO:0000256" key="2">
    <source>
        <dbReference type="ARBA" id="ARBA00023136"/>
    </source>
</evidence>
<keyword evidence="4" id="KW-0449">Lipoprotein</keyword>
<reference evidence="8" key="1">
    <citation type="submission" date="2016-10" db="EMBL/GenBank/DDBJ databases">
        <authorList>
            <person name="Varghese N."/>
            <person name="Submissions S."/>
        </authorList>
    </citation>
    <scope>NUCLEOTIDE SEQUENCE [LARGE SCALE GENOMIC DNA]</scope>
    <source>
        <strain evidence="8">CECT 8338</strain>
    </source>
</reference>
<dbReference type="Gene3D" id="2.130.10.10">
    <property type="entry name" value="YVTN repeat-like/Quinoprotein amine dehydrogenase"/>
    <property type="match status" value="1"/>
</dbReference>
<keyword evidence="2 4" id="KW-0472">Membrane</keyword>
<dbReference type="InterPro" id="IPR011047">
    <property type="entry name" value="Quinoprotein_ADH-like_sf"/>
</dbReference>
<feature type="signal peptide" evidence="5">
    <location>
        <begin position="1"/>
        <end position="18"/>
    </location>
</feature>
<evidence type="ECO:0000256" key="4">
    <source>
        <dbReference type="HAMAP-Rule" id="MF_00923"/>
    </source>
</evidence>
<evidence type="ECO:0000313" key="7">
    <source>
        <dbReference type="EMBL" id="SDU23503.1"/>
    </source>
</evidence>
<dbReference type="PANTHER" id="PTHR34512:SF30">
    <property type="entry name" value="OUTER MEMBRANE PROTEIN ASSEMBLY FACTOR BAMB"/>
    <property type="match status" value="1"/>
</dbReference>
<dbReference type="Proteomes" id="UP000243924">
    <property type="component" value="Chromosome I"/>
</dbReference>
<feature type="domain" description="Pyrrolo-quinoline quinone repeat" evidence="6">
    <location>
        <begin position="75"/>
        <end position="306"/>
    </location>
</feature>
<dbReference type="Pfam" id="PF13360">
    <property type="entry name" value="PQQ_2"/>
    <property type="match status" value="1"/>
</dbReference>
<dbReference type="HAMAP" id="MF_00923">
    <property type="entry name" value="OM_assembly_BamB"/>
    <property type="match status" value="1"/>
</dbReference>
<dbReference type="InterPro" id="IPR002372">
    <property type="entry name" value="PQQ_rpt_dom"/>
</dbReference>
<evidence type="ECO:0000256" key="5">
    <source>
        <dbReference type="SAM" id="SignalP"/>
    </source>
</evidence>
<keyword evidence="3 4" id="KW-0998">Cell outer membrane</keyword>
<proteinExistence type="inferred from homology"/>
<keyword evidence="1 4" id="KW-0732">Signal</keyword>
<dbReference type="PANTHER" id="PTHR34512">
    <property type="entry name" value="CELL SURFACE PROTEIN"/>
    <property type="match status" value="1"/>
</dbReference>
<dbReference type="GO" id="GO:0009279">
    <property type="term" value="C:cell outer membrane"/>
    <property type="evidence" value="ECO:0007669"/>
    <property type="project" value="UniProtKB-SubCell"/>
</dbReference>
<dbReference type="SUPFAM" id="SSF50998">
    <property type="entry name" value="Quinoprotein alcohol dehydrogenase-like"/>
    <property type="match status" value="1"/>
</dbReference>
<dbReference type="InterPro" id="IPR017687">
    <property type="entry name" value="BamB"/>
</dbReference>
<comment type="subcellular location">
    <subcellularLocation>
        <location evidence="4">Cell outer membrane</location>
        <topology evidence="4">Lipid-anchor</topology>
    </subcellularLocation>
</comment>
<dbReference type="GO" id="GO:0051205">
    <property type="term" value="P:protein insertion into membrane"/>
    <property type="evidence" value="ECO:0007669"/>
    <property type="project" value="UniProtKB-UniRule"/>
</dbReference>
<dbReference type="GO" id="GO:0043165">
    <property type="term" value="P:Gram-negative-bacterium-type cell outer membrane assembly"/>
    <property type="evidence" value="ECO:0007669"/>
    <property type="project" value="UniProtKB-UniRule"/>
</dbReference>
<dbReference type="STRING" id="1434072.SAMN05216210_2572"/>